<proteinExistence type="predicted"/>
<dbReference type="Proteomes" id="UP001057279">
    <property type="component" value="Linkage Group LG18"/>
</dbReference>
<name>A0ACB9UFJ5_9CETA</name>
<reference evidence="1" key="1">
    <citation type="submission" date="2022-03" db="EMBL/GenBank/DDBJ databases">
        <title>Genomic analyses of argali, domestic sheep and their hybrids provide insights into chromosomal evolution, heterosis and genetic basis of agronomic traits.</title>
        <authorList>
            <person name="Li M."/>
        </authorList>
    </citation>
    <scope>NUCLEOTIDE SEQUENCE</scope>
    <source>
        <strain evidence="1">F1 hybrid</strain>
    </source>
</reference>
<protein>
    <submittedName>
        <fullName evidence="1">Uncharacterized protein</fullName>
    </submittedName>
</protein>
<evidence type="ECO:0000313" key="2">
    <source>
        <dbReference type="Proteomes" id="UP001057279"/>
    </source>
</evidence>
<keyword evidence="2" id="KW-1185">Reference proteome</keyword>
<evidence type="ECO:0000313" key="1">
    <source>
        <dbReference type="EMBL" id="KAI4567020.1"/>
    </source>
</evidence>
<comment type="caution">
    <text evidence="1">The sequence shown here is derived from an EMBL/GenBank/DDBJ whole genome shotgun (WGS) entry which is preliminary data.</text>
</comment>
<gene>
    <name evidence="1" type="ORF">MJG53_015697</name>
</gene>
<sequence>MLVFSHSIIVTWVLEAKQSENGIYINLFTKLVSVSSPSHEPHCFCVFCIQDKDPSSKISGSDYLAECFASSFISKLKPDDLRKSNLLLGRVSNYHCLNQGNTPMLMNQKKNFESTYILLWTLLSDSQWYLGQVKKKRLRVEVCCQICLAIRLITAQLQVSEATDLGAFISLQPAFKNNKRRASADVFAHVWSSDKWLLAVLPGEVHRRFMGHISSPAAVLEAKPNIAFWRETGK</sequence>
<dbReference type="EMBL" id="CM043043">
    <property type="protein sequence ID" value="KAI4567020.1"/>
    <property type="molecule type" value="Genomic_DNA"/>
</dbReference>
<organism evidence="1 2">
    <name type="scientific">Ovis ammon polii x Ovis aries</name>
    <dbReference type="NCBI Taxonomy" id="2918886"/>
    <lineage>
        <taxon>Eukaryota</taxon>
        <taxon>Metazoa</taxon>
        <taxon>Chordata</taxon>
        <taxon>Craniata</taxon>
        <taxon>Vertebrata</taxon>
        <taxon>Euteleostomi</taxon>
        <taxon>Mammalia</taxon>
        <taxon>Eutheria</taxon>
        <taxon>Laurasiatheria</taxon>
        <taxon>Artiodactyla</taxon>
        <taxon>Ruminantia</taxon>
        <taxon>Pecora</taxon>
        <taxon>Bovidae</taxon>
        <taxon>Caprinae</taxon>
        <taxon>Ovis</taxon>
    </lineage>
</organism>
<accession>A0ACB9UFJ5</accession>